<reference evidence="2" key="2">
    <citation type="submission" date="2020-09" db="EMBL/GenBank/DDBJ databases">
        <authorList>
            <person name="Sun Q."/>
            <person name="Zhou Y."/>
        </authorList>
    </citation>
    <scope>NUCLEOTIDE SEQUENCE</scope>
    <source>
        <strain evidence="2">CGMCC 4.7312</strain>
    </source>
</reference>
<comment type="caution">
    <text evidence="2">The sequence shown here is derived from an EMBL/GenBank/DDBJ whole genome shotgun (WGS) entry which is preliminary data.</text>
</comment>
<sequence length="63" mass="6983">MGKHYATVTSWNTDKTVEVTTSPAGRLTGTCSDNRCEPMSSAGGNSVMSDSREHLRWQHQDRL</sequence>
<gene>
    <name evidence="2" type="ORF">GCM10011608_10640</name>
</gene>
<reference evidence="2" key="1">
    <citation type="journal article" date="2014" name="Int. J. Syst. Evol. Microbiol.">
        <title>Complete genome sequence of Corynebacterium casei LMG S-19264T (=DSM 44701T), isolated from a smear-ripened cheese.</title>
        <authorList>
            <consortium name="US DOE Joint Genome Institute (JGI-PGF)"/>
            <person name="Walter F."/>
            <person name="Albersmeier A."/>
            <person name="Kalinowski J."/>
            <person name="Ruckert C."/>
        </authorList>
    </citation>
    <scope>NUCLEOTIDE SEQUENCE</scope>
    <source>
        <strain evidence="2">CGMCC 4.7312</strain>
    </source>
</reference>
<dbReference type="RefSeq" id="WP_189041105.1">
    <property type="nucleotide sequence ID" value="NZ_BMNB01000003.1"/>
</dbReference>
<accession>A0A917TNR0</accession>
<name>A0A917TNR0_9ACTN</name>
<protein>
    <submittedName>
        <fullName evidence="2">Uncharacterized protein</fullName>
    </submittedName>
</protein>
<feature type="region of interest" description="Disordered" evidence="1">
    <location>
        <begin position="1"/>
        <end position="63"/>
    </location>
</feature>
<feature type="compositionally biased region" description="Polar residues" evidence="1">
    <location>
        <begin position="7"/>
        <end position="33"/>
    </location>
</feature>
<dbReference type="EMBL" id="BMNB01000003">
    <property type="protein sequence ID" value="GGM27701.1"/>
    <property type="molecule type" value="Genomic_DNA"/>
</dbReference>
<organism evidence="2 3">
    <name type="scientific">Micromonospora sonchi</name>
    <dbReference type="NCBI Taxonomy" id="1763543"/>
    <lineage>
        <taxon>Bacteria</taxon>
        <taxon>Bacillati</taxon>
        <taxon>Actinomycetota</taxon>
        <taxon>Actinomycetes</taxon>
        <taxon>Micromonosporales</taxon>
        <taxon>Micromonosporaceae</taxon>
        <taxon>Micromonospora</taxon>
    </lineage>
</organism>
<proteinExistence type="predicted"/>
<dbReference type="AlphaFoldDB" id="A0A917TNR0"/>
<dbReference type="Proteomes" id="UP000608890">
    <property type="component" value="Unassembled WGS sequence"/>
</dbReference>
<keyword evidence="3" id="KW-1185">Reference proteome</keyword>
<evidence type="ECO:0000256" key="1">
    <source>
        <dbReference type="SAM" id="MobiDB-lite"/>
    </source>
</evidence>
<evidence type="ECO:0000313" key="2">
    <source>
        <dbReference type="EMBL" id="GGM27701.1"/>
    </source>
</evidence>
<feature type="compositionally biased region" description="Basic and acidic residues" evidence="1">
    <location>
        <begin position="50"/>
        <end position="63"/>
    </location>
</feature>
<evidence type="ECO:0000313" key="3">
    <source>
        <dbReference type="Proteomes" id="UP000608890"/>
    </source>
</evidence>